<proteinExistence type="predicted"/>
<evidence type="ECO:0000313" key="2">
    <source>
        <dbReference type="Proteomes" id="UP001184230"/>
    </source>
</evidence>
<name>A0ABU1NDK3_9BURK</name>
<dbReference type="CDD" id="cd00865">
    <property type="entry name" value="PEBP_bact_arch"/>
    <property type="match status" value="1"/>
</dbReference>
<dbReference type="EMBL" id="JAVDRF010000004">
    <property type="protein sequence ID" value="MDR6536544.1"/>
    <property type="molecule type" value="Genomic_DNA"/>
</dbReference>
<dbReference type="Proteomes" id="UP001184230">
    <property type="component" value="Unassembled WGS sequence"/>
</dbReference>
<dbReference type="NCBIfam" id="TIGR00481">
    <property type="entry name" value="YbhB/YbcL family Raf kinase inhibitor-like protein"/>
    <property type="match status" value="1"/>
</dbReference>
<accession>A0ABU1NDK3</accession>
<dbReference type="GO" id="GO:0004860">
    <property type="term" value="F:protein kinase inhibitor activity"/>
    <property type="evidence" value="ECO:0007669"/>
    <property type="project" value="UniProtKB-KW"/>
</dbReference>
<dbReference type="SUPFAM" id="SSF49777">
    <property type="entry name" value="PEBP-like"/>
    <property type="match status" value="1"/>
</dbReference>
<organism evidence="1 2">
    <name type="scientific">Variovorax soli</name>
    <dbReference type="NCBI Taxonomy" id="376815"/>
    <lineage>
        <taxon>Bacteria</taxon>
        <taxon>Pseudomonadati</taxon>
        <taxon>Pseudomonadota</taxon>
        <taxon>Betaproteobacteria</taxon>
        <taxon>Burkholderiales</taxon>
        <taxon>Comamonadaceae</taxon>
        <taxon>Variovorax</taxon>
    </lineage>
</organism>
<sequence length="200" mass="21062">MSSLSGMLDFSSEGDTRMTFLRLLILAVIGLPLLAHAEPFTVTSSSFRPGTKLPEAYVYQGMGCSGGNTSPALRWRGAPQGTKSFAVTVYDPDAPTGSGWWHWIVYNLPADTVALPEGAGRTGGSSLPAGAIQGRNDFGAAGYGGPCPPAGDKPHRYRFTVHALKIDKLALPPEASAAVVDVEVRANQLAQATLEAKYGR</sequence>
<evidence type="ECO:0000313" key="1">
    <source>
        <dbReference type="EMBL" id="MDR6536544.1"/>
    </source>
</evidence>
<dbReference type="PANTHER" id="PTHR30289">
    <property type="entry name" value="UNCHARACTERIZED PROTEIN YBCL-RELATED"/>
    <property type="match status" value="1"/>
</dbReference>
<dbReference type="Pfam" id="PF01161">
    <property type="entry name" value="PBP"/>
    <property type="match status" value="1"/>
</dbReference>
<reference evidence="1 2" key="1">
    <citation type="submission" date="2023-07" db="EMBL/GenBank/DDBJ databases">
        <title>Sorghum-associated microbial communities from plants grown in Nebraska, USA.</title>
        <authorList>
            <person name="Schachtman D."/>
        </authorList>
    </citation>
    <scope>NUCLEOTIDE SEQUENCE [LARGE SCALE GENOMIC DNA]</scope>
    <source>
        <strain evidence="1 2">DS1781</strain>
    </source>
</reference>
<gene>
    <name evidence="1" type="ORF">J2739_002317</name>
</gene>
<comment type="caution">
    <text evidence="1">The sequence shown here is derived from an EMBL/GenBank/DDBJ whole genome shotgun (WGS) entry which is preliminary data.</text>
</comment>
<keyword evidence="1" id="KW-0649">Protein kinase inhibitor</keyword>
<dbReference type="PANTHER" id="PTHR30289:SF1">
    <property type="entry name" value="PEBP (PHOSPHATIDYLETHANOLAMINE-BINDING PROTEIN) FAMILY PROTEIN"/>
    <property type="match status" value="1"/>
</dbReference>
<dbReference type="RefSeq" id="WP_309901654.1">
    <property type="nucleotide sequence ID" value="NZ_JAVDRF010000004.1"/>
</dbReference>
<protein>
    <submittedName>
        <fullName evidence="1">Raf kinase inhibitor-like YbhB/YbcL family protein</fullName>
    </submittedName>
</protein>
<dbReference type="InterPro" id="IPR008914">
    <property type="entry name" value="PEBP"/>
</dbReference>
<keyword evidence="2" id="KW-1185">Reference proteome</keyword>
<dbReference type="InterPro" id="IPR005247">
    <property type="entry name" value="YbhB_YbcL/LppC-like"/>
</dbReference>
<dbReference type="Gene3D" id="3.90.280.10">
    <property type="entry name" value="PEBP-like"/>
    <property type="match status" value="1"/>
</dbReference>
<dbReference type="InterPro" id="IPR036610">
    <property type="entry name" value="PEBP-like_sf"/>
</dbReference>